<organism evidence="4">
    <name type="scientific">Xanthomonas phage MK21</name>
    <dbReference type="NCBI Taxonomy" id="3148942"/>
    <lineage>
        <taxon>Viruses</taxon>
        <taxon>Duplodnaviria</taxon>
        <taxon>Heunggongvirae</taxon>
        <taxon>Uroviricota</taxon>
        <taxon>Caudoviricetes</taxon>
    </lineage>
</organism>
<dbReference type="InterPro" id="IPR054612">
    <property type="entry name" value="Phage_capsid-like_C"/>
</dbReference>
<reference evidence="4" key="2">
    <citation type="submission" date="2024-06" db="EMBL/GenBank/DDBJ databases">
        <title>Novel bacteriophage MK21 infecting Xanthomonas citri.</title>
        <authorList>
            <person name="Song S.-H."/>
            <person name="Lee A.H."/>
            <person name="Choi K.-M."/>
            <person name="Oh D."/>
            <person name="Park J.-G."/>
        </authorList>
    </citation>
    <scope>NUCLEOTIDE SEQUENCE</scope>
</reference>
<sequence>MSDINVINSTLANISDSLKAHADRAVKDQELNASVRAKVDELLMAQGALQADLKAAQQRIAEVEGNGAGGDVQHISIGQQFVNSDSFKALSSSPGQRGRAEYNIKAAITSLATNADGSAGATVQTTRLPGILELPQRRMTVRALLGQGTMDGNTIEYVRETGFTNAAAPVAEGAQKPESSLKFDLVQTSAKVIAHWMAASRQILSDSAQLQSFINARLLRGLEVVEENQLLNGDGTGQNLRGLMPQATTFAAPITVANATAIDRLRLALLQAQLAQFPATGIVINPADWAGIELLKDTQGRYLIGNPQGTLAPTLWGLPVVATQAMAAGQFLVGSFDTSAQIFDRWAARVEVATEHADYFTRNMVAILAEERLALAVYRPEGLIKGALAASSAT</sequence>
<protein>
    <submittedName>
        <fullName evidence="4">Major head protein</fullName>
    </submittedName>
</protein>
<dbReference type="SUPFAM" id="SSF56563">
    <property type="entry name" value="Major capsid protein gp5"/>
    <property type="match status" value="1"/>
</dbReference>
<keyword evidence="2" id="KW-0946">Virion</keyword>
<dbReference type="Gene3D" id="3.30.2320.10">
    <property type="entry name" value="hypothetical protein PF0899 domain"/>
    <property type="match status" value="1"/>
</dbReference>
<accession>A0AAU7J8D7</accession>
<comment type="subcellular location">
    <subcellularLocation>
        <location evidence="1">Virion</location>
    </subcellularLocation>
</comment>
<dbReference type="Gene3D" id="3.30.2400.10">
    <property type="entry name" value="Major capsid protein gp5"/>
    <property type="match status" value="1"/>
</dbReference>
<evidence type="ECO:0000313" key="4">
    <source>
        <dbReference type="EMBL" id="XBN74659.1"/>
    </source>
</evidence>
<dbReference type="Pfam" id="PF05065">
    <property type="entry name" value="Phage_capsid"/>
    <property type="match status" value="1"/>
</dbReference>
<evidence type="ECO:0000256" key="2">
    <source>
        <dbReference type="ARBA" id="ARBA00022844"/>
    </source>
</evidence>
<reference evidence="4" key="1">
    <citation type="submission" date="2024-05" db="EMBL/GenBank/DDBJ databases">
        <authorList>
            <person name="Kwon M."/>
            <person name="Moon K."/>
        </authorList>
    </citation>
    <scope>NUCLEOTIDE SEQUENCE</scope>
</reference>
<dbReference type="InterPro" id="IPR024455">
    <property type="entry name" value="Phage_capsid"/>
</dbReference>
<dbReference type="NCBIfam" id="TIGR01554">
    <property type="entry name" value="major_cap_HK97"/>
    <property type="match status" value="1"/>
</dbReference>
<feature type="domain" description="Phage capsid-like C-terminal" evidence="3">
    <location>
        <begin position="120"/>
        <end position="386"/>
    </location>
</feature>
<evidence type="ECO:0000256" key="1">
    <source>
        <dbReference type="ARBA" id="ARBA00004328"/>
    </source>
</evidence>
<dbReference type="EMBL" id="PP780467">
    <property type="protein sequence ID" value="XBN74659.1"/>
    <property type="molecule type" value="Genomic_DNA"/>
</dbReference>
<dbReference type="GO" id="GO:0044423">
    <property type="term" value="C:virion component"/>
    <property type="evidence" value="ECO:0007669"/>
    <property type="project" value="UniProtKB-KW"/>
</dbReference>
<evidence type="ECO:0000259" key="3">
    <source>
        <dbReference type="Pfam" id="PF05065"/>
    </source>
</evidence>
<name>A0AAU7J8D7_9CAUD</name>
<proteinExistence type="predicted"/>